<evidence type="ECO:0000259" key="8">
    <source>
        <dbReference type="Pfam" id="PF17917"/>
    </source>
</evidence>
<dbReference type="FunFam" id="1.10.340.70:FF:000003">
    <property type="entry name" value="Protein CBG25708"/>
    <property type="match status" value="1"/>
</dbReference>
<feature type="domain" description="Reverse transcriptase RNase H-like" evidence="8">
    <location>
        <begin position="64"/>
        <end position="122"/>
    </location>
</feature>
<protein>
    <recommendedName>
        <fullName evidence="7">Gypsy retrotransposon integrase-like protein 1</fullName>
    </recommendedName>
</protein>
<dbReference type="InterPro" id="IPR041373">
    <property type="entry name" value="RT_RNaseH"/>
</dbReference>
<dbReference type="Gene3D" id="3.30.70.270">
    <property type="match status" value="1"/>
</dbReference>
<evidence type="ECO:0000256" key="7">
    <source>
        <dbReference type="ARBA" id="ARBA00039658"/>
    </source>
</evidence>
<dbReference type="AlphaFoldDB" id="A0ABD0QNB2"/>
<dbReference type="Gene3D" id="1.10.340.70">
    <property type="match status" value="1"/>
</dbReference>
<reference evidence="10 11" key="1">
    <citation type="submission" date="2024-05" db="EMBL/GenBank/DDBJ databases">
        <title>Genome sequencing and assembly of Indian major carp, Cirrhinus mrigala (Hamilton, 1822).</title>
        <authorList>
            <person name="Mohindra V."/>
            <person name="Chowdhury L.M."/>
            <person name="Lal K."/>
            <person name="Jena J.K."/>
        </authorList>
    </citation>
    <scope>NUCLEOTIDE SEQUENCE [LARGE SCALE GENOMIC DNA]</scope>
    <source>
        <strain evidence="10">CM1030</strain>
        <tissue evidence="10">Blood</tissue>
    </source>
</reference>
<evidence type="ECO:0000259" key="9">
    <source>
        <dbReference type="Pfam" id="PF17921"/>
    </source>
</evidence>
<dbReference type="InterPro" id="IPR050951">
    <property type="entry name" value="Retrovirus_Pol_polyprotein"/>
</dbReference>
<evidence type="ECO:0000256" key="4">
    <source>
        <dbReference type="ARBA" id="ARBA00022759"/>
    </source>
</evidence>
<dbReference type="Proteomes" id="UP001529510">
    <property type="component" value="Unassembled WGS sequence"/>
</dbReference>
<name>A0ABD0QNB2_CIRMR</name>
<gene>
    <name evidence="10" type="ORF">M9458_018895</name>
</gene>
<feature type="non-terminal residue" evidence="10">
    <location>
        <position position="1"/>
    </location>
</feature>
<feature type="non-terminal residue" evidence="10">
    <location>
        <position position="293"/>
    </location>
</feature>
<dbReference type="Pfam" id="PF17921">
    <property type="entry name" value="Integrase_H2C2"/>
    <property type="match status" value="1"/>
</dbReference>
<evidence type="ECO:0000256" key="5">
    <source>
        <dbReference type="ARBA" id="ARBA00022801"/>
    </source>
</evidence>
<dbReference type="SUPFAM" id="SSF56672">
    <property type="entry name" value="DNA/RNA polymerases"/>
    <property type="match status" value="1"/>
</dbReference>
<organism evidence="10 11">
    <name type="scientific">Cirrhinus mrigala</name>
    <name type="common">Mrigala</name>
    <dbReference type="NCBI Taxonomy" id="683832"/>
    <lineage>
        <taxon>Eukaryota</taxon>
        <taxon>Metazoa</taxon>
        <taxon>Chordata</taxon>
        <taxon>Craniata</taxon>
        <taxon>Vertebrata</taxon>
        <taxon>Euteleostomi</taxon>
        <taxon>Actinopterygii</taxon>
        <taxon>Neopterygii</taxon>
        <taxon>Teleostei</taxon>
        <taxon>Ostariophysi</taxon>
        <taxon>Cypriniformes</taxon>
        <taxon>Cyprinidae</taxon>
        <taxon>Labeoninae</taxon>
        <taxon>Labeonini</taxon>
        <taxon>Cirrhinus</taxon>
    </lineage>
</organism>
<evidence type="ECO:0000256" key="6">
    <source>
        <dbReference type="ARBA" id="ARBA00022918"/>
    </source>
</evidence>
<sequence>YGLKPDPAKIKAITEIWPMPDDKAALQHFLGMANYLGKFIPNFSELAAPLRQLLHRDVAWCWSQQQQEAFGRELLAVVFTCQKFYDDIYGKPVLVETDHQPLVTILNKLLHTAPARLQRMILKPHKFSLTLTYKKGKQPYLADTLSRAPRKVTTKDLKDEEEFKVMAIQMISVNRLQELKEHTGKDSSLQSLCNTIKHGWPKKIQSVPVPLKPFFPFRDELTIEDGIITEGTRVVIPHSLQSEYLQILHKGHAGAEATKHRACNAVFWLTMTQDIDNFVQSCSICNALKPHQQ</sequence>
<keyword evidence="11" id="KW-1185">Reference proteome</keyword>
<keyword evidence="6" id="KW-0695">RNA-directed DNA polymerase</keyword>
<keyword evidence="4" id="KW-0255">Endonuclease</keyword>
<dbReference type="GO" id="GO:0016787">
    <property type="term" value="F:hydrolase activity"/>
    <property type="evidence" value="ECO:0007669"/>
    <property type="project" value="UniProtKB-KW"/>
</dbReference>
<evidence type="ECO:0000256" key="2">
    <source>
        <dbReference type="ARBA" id="ARBA00022695"/>
    </source>
</evidence>
<evidence type="ECO:0000313" key="11">
    <source>
        <dbReference type="Proteomes" id="UP001529510"/>
    </source>
</evidence>
<keyword evidence="3" id="KW-0540">Nuclease</keyword>
<dbReference type="EMBL" id="JAMKFB020000008">
    <property type="protein sequence ID" value="KAL0187225.1"/>
    <property type="molecule type" value="Genomic_DNA"/>
</dbReference>
<dbReference type="InterPro" id="IPR043502">
    <property type="entry name" value="DNA/RNA_pol_sf"/>
</dbReference>
<dbReference type="InterPro" id="IPR041588">
    <property type="entry name" value="Integrase_H2C2"/>
</dbReference>
<keyword evidence="5" id="KW-0378">Hydrolase</keyword>
<dbReference type="PANTHER" id="PTHR37984">
    <property type="entry name" value="PROTEIN CBG26694"/>
    <property type="match status" value="1"/>
</dbReference>
<proteinExistence type="predicted"/>
<evidence type="ECO:0000256" key="3">
    <source>
        <dbReference type="ARBA" id="ARBA00022722"/>
    </source>
</evidence>
<evidence type="ECO:0000313" key="10">
    <source>
        <dbReference type="EMBL" id="KAL0187225.1"/>
    </source>
</evidence>
<dbReference type="GO" id="GO:0003964">
    <property type="term" value="F:RNA-directed DNA polymerase activity"/>
    <property type="evidence" value="ECO:0007669"/>
    <property type="project" value="UniProtKB-KW"/>
</dbReference>
<evidence type="ECO:0000256" key="1">
    <source>
        <dbReference type="ARBA" id="ARBA00022679"/>
    </source>
</evidence>
<dbReference type="FunFam" id="3.30.70.270:FF:000063">
    <property type="entry name" value="Zinc knuckle domaincontaining protein"/>
    <property type="match status" value="1"/>
</dbReference>
<dbReference type="InterPro" id="IPR043128">
    <property type="entry name" value="Rev_trsase/Diguanyl_cyclase"/>
</dbReference>
<keyword evidence="2" id="KW-0548">Nucleotidyltransferase</keyword>
<dbReference type="Pfam" id="PF17917">
    <property type="entry name" value="RT_RNaseH"/>
    <property type="match status" value="1"/>
</dbReference>
<keyword evidence="1" id="KW-0808">Transferase</keyword>
<feature type="domain" description="Integrase zinc-binding" evidence="9">
    <location>
        <begin position="236"/>
        <end position="290"/>
    </location>
</feature>
<dbReference type="PANTHER" id="PTHR37984:SF5">
    <property type="entry name" value="PROTEIN NYNRIN-LIKE"/>
    <property type="match status" value="1"/>
</dbReference>
<dbReference type="GO" id="GO:0004519">
    <property type="term" value="F:endonuclease activity"/>
    <property type="evidence" value="ECO:0007669"/>
    <property type="project" value="UniProtKB-KW"/>
</dbReference>
<accession>A0ABD0QNB2</accession>
<comment type="caution">
    <text evidence="10">The sequence shown here is derived from an EMBL/GenBank/DDBJ whole genome shotgun (WGS) entry which is preliminary data.</text>
</comment>